<organism evidence="3 4">
    <name type="scientific">Sus scrofa</name>
    <name type="common">Pig</name>
    <dbReference type="NCBI Taxonomy" id="9823"/>
    <lineage>
        <taxon>Eukaryota</taxon>
        <taxon>Metazoa</taxon>
        <taxon>Chordata</taxon>
        <taxon>Craniata</taxon>
        <taxon>Vertebrata</taxon>
        <taxon>Euteleostomi</taxon>
        <taxon>Mammalia</taxon>
        <taxon>Eutheria</taxon>
        <taxon>Laurasiatheria</taxon>
        <taxon>Artiodactyla</taxon>
        <taxon>Suina</taxon>
        <taxon>Suidae</taxon>
        <taxon>Sus</taxon>
    </lineage>
</organism>
<evidence type="ECO:0000256" key="1">
    <source>
        <dbReference type="SAM" id="Phobius"/>
    </source>
</evidence>
<dbReference type="Proteomes" id="UP000694720">
    <property type="component" value="Unplaced"/>
</dbReference>
<evidence type="ECO:0000256" key="2">
    <source>
        <dbReference type="SAM" id="SignalP"/>
    </source>
</evidence>
<dbReference type="AlphaFoldDB" id="A0A8D1A710"/>
<feature type="signal peptide" evidence="2">
    <location>
        <begin position="1"/>
        <end position="15"/>
    </location>
</feature>
<feature type="transmembrane region" description="Helical" evidence="1">
    <location>
        <begin position="92"/>
        <end position="113"/>
    </location>
</feature>
<evidence type="ECO:0000313" key="3">
    <source>
        <dbReference type="Ensembl" id="ENSSSCP00035027756.1"/>
    </source>
</evidence>
<keyword evidence="1" id="KW-0472">Membrane</keyword>
<reference evidence="3" key="1">
    <citation type="submission" date="2025-08" db="UniProtKB">
        <authorList>
            <consortium name="Ensembl"/>
        </authorList>
    </citation>
    <scope>IDENTIFICATION</scope>
</reference>
<proteinExistence type="predicted"/>
<keyword evidence="1" id="KW-0812">Transmembrane</keyword>
<accession>A0A8D1A710</accession>
<feature type="chain" id="PRO_5034043250" evidence="2">
    <location>
        <begin position="16"/>
        <end position="146"/>
    </location>
</feature>
<keyword evidence="2" id="KW-0732">Signal</keyword>
<evidence type="ECO:0000313" key="4">
    <source>
        <dbReference type="Proteomes" id="UP000694720"/>
    </source>
</evidence>
<sequence>LLLFCSIVLSQGICSHQICPSLPIALAICGLQKFHTNFRFVYSISVHEKATDFHILILYCTTLLNSFILIVFRVETFGFSIYSSITTESSDSFASSLPIWMPCISFACLFAVAQTSNSVLNRNGKSGHSCLVPDFRGKAFSFHHWV</sequence>
<feature type="transmembrane region" description="Helical" evidence="1">
    <location>
        <begin position="53"/>
        <end position="72"/>
    </location>
</feature>
<name>A0A8D1A710_PIG</name>
<protein>
    <submittedName>
        <fullName evidence="3">Uncharacterized protein</fullName>
    </submittedName>
</protein>
<dbReference type="Ensembl" id="ENSSSCT00035068576.1">
    <property type="protein sequence ID" value="ENSSSCP00035027756.1"/>
    <property type="gene ID" value="ENSSSCG00035051502.1"/>
</dbReference>
<keyword evidence="1" id="KW-1133">Transmembrane helix</keyword>